<dbReference type="EMBL" id="EQ997007">
    <property type="protein sequence ID" value="EEF22114.1"/>
    <property type="molecule type" value="Genomic_DNA"/>
</dbReference>
<sequence>AAASARFHGLSPCPSVLRPRWRGGVPAAVAGSMDSVATGPSATNRRSSQNDWQKRSAAAMLGLPVGARRQAGPALEGAVKGAGLRKPHAGRDVGQGQIRAVQQFDGGVAAQIVLEGLEAQAFVAQAAAQRLRCHGQRGADLLQRRQLPRQIAAQQAADALAQARAVAVADHQAHGRLVQEFGQALRGLHHGQLQPARIELQPREVAVTLQRCQEQALRLRAIRHAGAGRRAHA</sequence>
<organism evidence="2 3">
    <name type="scientific">Ricinus communis</name>
    <name type="common">Castor bean</name>
    <dbReference type="NCBI Taxonomy" id="3988"/>
    <lineage>
        <taxon>Eukaryota</taxon>
        <taxon>Viridiplantae</taxon>
        <taxon>Streptophyta</taxon>
        <taxon>Embryophyta</taxon>
        <taxon>Tracheophyta</taxon>
        <taxon>Spermatophyta</taxon>
        <taxon>Magnoliopsida</taxon>
        <taxon>eudicotyledons</taxon>
        <taxon>Gunneridae</taxon>
        <taxon>Pentapetalae</taxon>
        <taxon>rosids</taxon>
        <taxon>fabids</taxon>
        <taxon>Malpighiales</taxon>
        <taxon>Euphorbiaceae</taxon>
        <taxon>Acalyphoideae</taxon>
        <taxon>Acalypheae</taxon>
        <taxon>Ricinus</taxon>
    </lineage>
</organism>
<feature type="region of interest" description="Disordered" evidence="1">
    <location>
        <begin position="31"/>
        <end position="54"/>
    </location>
</feature>
<feature type="non-terminal residue" evidence="2">
    <location>
        <position position="1"/>
    </location>
</feature>
<reference evidence="3" key="1">
    <citation type="journal article" date="2010" name="Nat. Biotechnol.">
        <title>Draft genome sequence of the oilseed species Ricinus communis.</title>
        <authorList>
            <person name="Chan A.P."/>
            <person name="Crabtree J."/>
            <person name="Zhao Q."/>
            <person name="Lorenzi H."/>
            <person name="Orvis J."/>
            <person name="Puiu D."/>
            <person name="Melake-Berhan A."/>
            <person name="Jones K.M."/>
            <person name="Redman J."/>
            <person name="Chen G."/>
            <person name="Cahoon E.B."/>
            <person name="Gedil M."/>
            <person name="Stanke M."/>
            <person name="Haas B.J."/>
            <person name="Wortman J.R."/>
            <person name="Fraser-Liggett C.M."/>
            <person name="Ravel J."/>
            <person name="Rabinowicz P.D."/>
        </authorList>
    </citation>
    <scope>NUCLEOTIDE SEQUENCE [LARGE SCALE GENOMIC DNA]</scope>
    <source>
        <strain evidence="3">cv. Hale</strain>
    </source>
</reference>
<gene>
    <name evidence="2" type="ORF">RCOM_2114110</name>
</gene>
<name>B9TPV0_RICCO</name>
<accession>B9TPV0</accession>
<evidence type="ECO:0000313" key="3">
    <source>
        <dbReference type="Proteomes" id="UP000008311"/>
    </source>
</evidence>
<dbReference type="InParanoid" id="B9TPV0"/>
<proteinExistence type="predicted"/>
<feature type="compositionally biased region" description="Polar residues" evidence="1">
    <location>
        <begin position="38"/>
        <end position="51"/>
    </location>
</feature>
<keyword evidence="3" id="KW-1185">Reference proteome</keyword>
<dbReference type="AlphaFoldDB" id="B9TPV0"/>
<feature type="non-terminal residue" evidence="2">
    <location>
        <position position="233"/>
    </location>
</feature>
<protein>
    <submittedName>
        <fullName evidence="2">Uncharacterized protein</fullName>
    </submittedName>
</protein>
<dbReference type="Proteomes" id="UP000008311">
    <property type="component" value="Unassembled WGS sequence"/>
</dbReference>
<evidence type="ECO:0000256" key="1">
    <source>
        <dbReference type="SAM" id="MobiDB-lite"/>
    </source>
</evidence>
<evidence type="ECO:0000313" key="2">
    <source>
        <dbReference type="EMBL" id="EEF22114.1"/>
    </source>
</evidence>